<dbReference type="Proteomes" id="UP001642464">
    <property type="component" value="Unassembled WGS sequence"/>
</dbReference>
<keyword evidence="3" id="KW-1185">Reference proteome</keyword>
<evidence type="ECO:0000313" key="3">
    <source>
        <dbReference type="Proteomes" id="UP001642464"/>
    </source>
</evidence>
<feature type="chain" id="PRO_5046218903" evidence="1">
    <location>
        <begin position="17"/>
        <end position="291"/>
    </location>
</feature>
<accession>A0ABP0ID46</accession>
<organism evidence="2 3">
    <name type="scientific">Durusdinium trenchii</name>
    <dbReference type="NCBI Taxonomy" id="1381693"/>
    <lineage>
        <taxon>Eukaryota</taxon>
        <taxon>Sar</taxon>
        <taxon>Alveolata</taxon>
        <taxon>Dinophyceae</taxon>
        <taxon>Suessiales</taxon>
        <taxon>Symbiodiniaceae</taxon>
        <taxon>Durusdinium</taxon>
    </lineage>
</organism>
<name>A0ABP0ID46_9DINO</name>
<sequence>MALFKIVFSLLLLAAAEECDNSERDEVQLLQAQDKGREIQPDWTKIVDAAKTAVNSGIGKVTTQLSDALDTANTKILAAGTKFNQSVEKFESKANANFTVSQNLSAFKSLIDANVKQFVPSYNTTLKQVTTGLATTKTVMGAMGQKELAEKLEKLEGTVTDNLRALADSTQAMAQDMTQATADNYGDYFATMKKKLQFISSTSASFKSTFESQLEAFSGALLGPLEVALGDKASTQISDLTAKADLVLGNLQQVVGNYSQGLKTIGETVDVKLQNTNSEGFFGKIFHGLFR</sequence>
<evidence type="ECO:0000313" key="2">
    <source>
        <dbReference type="EMBL" id="CAK9000514.1"/>
    </source>
</evidence>
<evidence type="ECO:0000256" key="1">
    <source>
        <dbReference type="SAM" id="SignalP"/>
    </source>
</evidence>
<dbReference type="EMBL" id="CAXAMM010003581">
    <property type="protein sequence ID" value="CAK9000514.1"/>
    <property type="molecule type" value="Genomic_DNA"/>
</dbReference>
<comment type="caution">
    <text evidence="2">The sequence shown here is derived from an EMBL/GenBank/DDBJ whole genome shotgun (WGS) entry which is preliminary data.</text>
</comment>
<proteinExistence type="predicted"/>
<reference evidence="2 3" key="1">
    <citation type="submission" date="2024-02" db="EMBL/GenBank/DDBJ databases">
        <authorList>
            <person name="Chen Y."/>
            <person name="Shah S."/>
            <person name="Dougan E. K."/>
            <person name="Thang M."/>
            <person name="Chan C."/>
        </authorList>
    </citation>
    <scope>NUCLEOTIDE SEQUENCE [LARGE SCALE GENOMIC DNA]</scope>
</reference>
<feature type="signal peptide" evidence="1">
    <location>
        <begin position="1"/>
        <end position="16"/>
    </location>
</feature>
<protein>
    <submittedName>
        <fullName evidence="2">Uncharacterized protein</fullName>
    </submittedName>
</protein>
<keyword evidence="1" id="KW-0732">Signal</keyword>
<gene>
    <name evidence="2" type="ORF">SCF082_LOCUS6533</name>
</gene>